<evidence type="ECO:0000256" key="4">
    <source>
        <dbReference type="ARBA" id="ARBA00023139"/>
    </source>
</evidence>
<feature type="signal peptide" evidence="6">
    <location>
        <begin position="1"/>
        <end position="24"/>
    </location>
</feature>
<sequence length="518" mass="57546">MKASKKVVGTLLVTAMISACSNHAEDGKSSPDGQGTPSIKITMNSRSLPYVEASPNINEDIYVKKLEELSKTNVNIEIIPATDFDQKLNLLLAANEKLPDLLEISAINTKVSSPAVNNGAFTELNELIDKFGPNLKSKIPKEVWDSPTISKDGKIYAIPAMSGTTRNQVVFMRKDWLDKLGLQVPKTIDEYINVLTAFRDKDPNGNGKKDEIPFSGRKNLRVAEAFFGAYDVNPGEGISAGTWKYKDNKLVPKFILPEMKDALKIYQYMYKEKLLDNEVFVQEGKDWDAKIKGAARVGMWIHDPGYPDKWLAEVQKGEPTAEIINIPSPIGPDGKGGADIVSPIRSAYAIPASSKKAEDVIKFLNWFYSKEANTFLTYGIEGDDYTVNNGKIDYKYQTTADGINKENMHLMFLQITGEPYITNEDFMKGRPHGDLITNAAKVANSEGRVNEGLDMPLPSIMLSQPELAKNGLFMETAAKIIVGQESIDYFDKFVADWQARGGSKAIEEATQWYQKNKK</sequence>
<dbReference type="PROSITE" id="PS51257">
    <property type="entry name" value="PROKAR_LIPOPROTEIN"/>
    <property type="match status" value="1"/>
</dbReference>
<keyword evidence="8" id="KW-1185">Reference proteome</keyword>
<keyword evidence="5" id="KW-0449">Lipoprotein</keyword>
<dbReference type="PANTHER" id="PTHR43649">
    <property type="entry name" value="ARABINOSE-BINDING PROTEIN-RELATED"/>
    <property type="match status" value="1"/>
</dbReference>
<evidence type="ECO:0000313" key="8">
    <source>
        <dbReference type="Proteomes" id="UP000467637"/>
    </source>
</evidence>
<evidence type="ECO:0000256" key="3">
    <source>
        <dbReference type="ARBA" id="ARBA00023136"/>
    </source>
</evidence>
<dbReference type="InterPro" id="IPR050490">
    <property type="entry name" value="Bact_solute-bd_prot1"/>
</dbReference>
<dbReference type="CDD" id="cd13580">
    <property type="entry name" value="PBP2_AlgQ_like_1"/>
    <property type="match status" value="1"/>
</dbReference>
<dbReference type="Proteomes" id="UP000467637">
    <property type="component" value="Unassembled WGS sequence"/>
</dbReference>
<dbReference type="Gene3D" id="3.40.190.10">
    <property type="entry name" value="Periplasmic binding protein-like II"/>
    <property type="match status" value="2"/>
</dbReference>
<reference evidence="7 8" key="1">
    <citation type="submission" date="2019-12" db="EMBL/GenBank/DDBJ databases">
        <authorList>
            <person name="Huq M.A."/>
        </authorList>
    </citation>
    <scope>NUCLEOTIDE SEQUENCE [LARGE SCALE GENOMIC DNA]</scope>
    <source>
        <strain evidence="7 8">MAH-34</strain>
    </source>
</reference>
<evidence type="ECO:0000313" key="7">
    <source>
        <dbReference type="EMBL" id="MVQ34683.1"/>
    </source>
</evidence>
<keyword evidence="4" id="KW-0564">Palmitate</keyword>
<dbReference type="EMBL" id="WSEM01000008">
    <property type="protein sequence ID" value="MVQ34683.1"/>
    <property type="molecule type" value="Genomic_DNA"/>
</dbReference>
<evidence type="ECO:0000256" key="5">
    <source>
        <dbReference type="ARBA" id="ARBA00023288"/>
    </source>
</evidence>
<accession>A0ABW9U3T5</accession>
<dbReference type="InterPro" id="IPR006059">
    <property type="entry name" value="SBP"/>
</dbReference>
<proteinExistence type="predicted"/>
<name>A0ABW9U3T5_9BACL</name>
<dbReference type="SUPFAM" id="SSF53850">
    <property type="entry name" value="Periplasmic binding protein-like II"/>
    <property type="match status" value="1"/>
</dbReference>
<evidence type="ECO:0000256" key="6">
    <source>
        <dbReference type="SAM" id="SignalP"/>
    </source>
</evidence>
<dbReference type="Pfam" id="PF01547">
    <property type="entry name" value="SBP_bac_1"/>
    <property type="match status" value="1"/>
</dbReference>
<dbReference type="PANTHER" id="PTHR43649:SF33">
    <property type="entry name" value="POLYGALACTURONAN_RHAMNOGALACTURONAN-BINDING PROTEIN YTCQ"/>
    <property type="match status" value="1"/>
</dbReference>
<evidence type="ECO:0000256" key="1">
    <source>
        <dbReference type="ARBA" id="ARBA00022475"/>
    </source>
</evidence>
<comment type="caution">
    <text evidence="7">The sequence shown here is derived from an EMBL/GenBank/DDBJ whole genome shotgun (WGS) entry which is preliminary data.</text>
</comment>
<gene>
    <name evidence="7" type="ORF">GON05_08455</name>
</gene>
<keyword evidence="2 6" id="KW-0732">Signal</keyword>
<keyword evidence="3" id="KW-0472">Membrane</keyword>
<protein>
    <submittedName>
        <fullName evidence="7">Extracellular solute-binding protein</fullName>
    </submittedName>
</protein>
<organism evidence="7 8">
    <name type="scientific">Paenibacillus anseongense</name>
    <dbReference type="NCBI Taxonomy" id="2682845"/>
    <lineage>
        <taxon>Bacteria</taxon>
        <taxon>Bacillati</taxon>
        <taxon>Bacillota</taxon>
        <taxon>Bacilli</taxon>
        <taxon>Bacillales</taxon>
        <taxon>Paenibacillaceae</taxon>
        <taxon>Paenibacillus</taxon>
    </lineage>
</organism>
<keyword evidence="1" id="KW-1003">Cell membrane</keyword>
<dbReference type="RefSeq" id="WP_157318716.1">
    <property type="nucleotide sequence ID" value="NZ_WSEM01000008.1"/>
</dbReference>
<evidence type="ECO:0000256" key="2">
    <source>
        <dbReference type="ARBA" id="ARBA00022729"/>
    </source>
</evidence>
<feature type="chain" id="PRO_5046481895" evidence="6">
    <location>
        <begin position="25"/>
        <end position="518"/>
    </location>
</feature>